<evidence type="ECO:0000313" key="2">
    <source>
        <dbReference type="EMBL" id="GGG62856.1"/>
    </source>
</evidence>
<evidence type="ECO:0000256" key="1">
    <source>
        <dbReference type="SAM" id="Phobius"/>
    </source>
</evidence>
<feature type="transmembrane region" description="Helical" evidence="1">
    <location>
        <begin position="15"/>
        <end position="37"/>
    </location>
</feature>
<protein>
    <submittedName>
        <fullName evidence="2">Uncharacterized protein</fullName>
    </submittedName>
</protein>
<feature type="transmembrane region" description="Helical" evidence="1">
    <location>
        <begin position="49"/>
        <end position="71"/>
    </location>
</feature>
<dbReference type="AlphaFoldDB" id="A0A917GZR3"/>
<dbReference type="EMBL" id="BMHY01000002">
    <property type="protein sequence ID" value="GGG62856.1"/>
    <property type="molecule type" value="Genomic_DNA"/>
</dbReference>
<comment type="caution">
    <text evidence="2">The sequence shown here is derived from an EMBL/GenBank/DDBJ whole genome shotgun (WGS) entry which is preliminary data.</text>
</comment>
<gene>
    <name evidence="2" type="ORF">GCM10010918_15850</name>
</gene>
<dbReference type="RefSeq" id="WP_188888366.1">
    <property type="nucleotide sequence ID" value="NZ_BMHY01000002.1"/>
</dbReference>
<reference evidence="2 3" key="1">
    <citation type="journal article" date="2014" name="Int. J. Syst. Evol. Microbiol.">
        <title>Complete genome sequence of Corynebacterium casei LMG S-19264T (=DSM 44701T), isolated from a smear-ripened cheese.</title>
        <authorList>
            <consortium name="US DOE Joint Genome Institute (JGI-PGF)"/>
            <person name="Walter F."/>
            <person name="Albersmeier A."/>
            <person name="Kalinowski J."/>
            <person name="Ruckert C."/>
        </authorList>
    </citation>
    <scope>NUCLEOTIDE SEQUENCE [LARGE SCALE GENOMIC DNA]</scope>
    <source>
        <strain evidence="2 3">CGMCC 1.15286</strain>
    </source>
</reference>
<keyword evidence="1" id="KW-0472">Membrane</keyword>
<sequence>MAGGLEKKAHTKESFLVIVVLIVSLLSFWLLYKLVIYKWFERSHMTLEWYAIVVALLPFLILALGFIVFNYRKAAIRATKIELAFLIVWISIIPFPSAALLFENEKDTRYTYNRWVSEVESREMMLPDLLKQRDLIGIDRMKVVDLLGAPHDPYDYQEGEKFIYWMGVERETEDSVFRKQLVILFDEKNKSRDYEVNVVERPKPSPPA</sequence>
<accession>A0A917GZR3</accession>
<name>A0A917GZR3_9BACL</name>
<keyword evidence="1" id="KW-1133">Transmembrane helix</keyword>
<keyword evidence="1" id="KW-0812">Transmembrane</keyword>
<keyword evidence="3" id="KW-1185">Reference proteome</keyword>
<feature type="transmembrane region" description="Helical" evidence="1">
    <location>
        <begin position="83"/>
        <end position="102"/>
    </location>
</feature>
<organism evidence="2 3">
    <name type="scientific">Paenibacillus radicis</name>
    <name type="common">ex Gao et al. 2016</name>
    <dbReference type="NCBI Taxonomy" id="1737354"/>
    <lineage>
        <taxon>Bacteria</taxon>
        <taxon>Bacillati</taxon>
        <taxon>Bacillota</taxon>
        <taxon>Bacilli</taxon>
        <taxon>Bacillales</taxon>
        <taxon>Paenibacillaceae</taxon>
        <taxon>Paenibacillus</taxon>
    </lineage>
</organism>
<proteinExistence type="predicted"/>
<evidence type="ECO:0000313" key="3">
    <source>
        <dbReference type="Proteomes" id="UP000600247"/>
    </source>
</evidence>
<dbReference type="Proteomes" id="UP000600247">
    <property type="component" value="Unassembled WGS sequence"/>
</dbReference>